<dbReference type="AlphaFoldDB" id="W6JTP6"/>
<evidence type="ECO:0000256" key="2">
    <source>
        <dbReference type="ARBA" id="ARBA00008034"/>
    </source>
</evidence>
<feature type="transmembrane region" description="Helical" evidence="8">
    <location>
        <begin position="237"/>
        <end position="258"/>
    </location>
</feature>
<keyword evidence="6" id="KW-0813">Transport</keyword>
<dbReference type="PANTHER" id="PTHR30477:SF0">
    <property type="entry name" value="METAL TRANSPORT SYSTEM MEMBRANE PROTEIN TM_0125-RELATED"/>
    <property type="match status" value="1"/>
</dbReference>
<comment type="caution">
    <text evidence="9">The sequence shown here is derived from an EMBL/GenBank/DDBJ whole genome shotgun (WGS) entry which is preliminary data.</text>
</comment>
<dbReference type="Proteomes" id="UP000035763">
    <property type="component" value="Unassembled WGS sequence"/>
</dbReference>
<dbReference type="GO" id="GO:0043190">
    <property type="term" value="C:ATP-binding cassette (ABC) transporter complex"/>
    <property type="evidence" value="ECO:0007669"/>
    <property type="project" value="InterPro"/>
</dbReference>
<feature type="region of interest" description="Disordered" evidence="7">
    <location>
        <begin position="323"/>
        <end position="361"/>
    </location>
</feature>
<keyword evidence="4 8" id="KW-1133">Transmembrane helix</keyword>
<evidence type="ECO:0000256" key="4">
    <source>
        <dbReference type="ARBA" id="ARBA00022989"/>
    </source>
</evidence>
<keyword evidence="3 6" id="KW-0812">Transmembrane</keyword>
<dbReference type="Pfam" id="PF00950">
    <property type="entry name" value="ABC-3"/>
    <property type="match status" value="1"/>
</dbReference>
<accession>W6JTP6</accession>
<feature type="transmembrane region" description="Helical" evidence="8">
    <location>
        <begin position="183"/>
        <end position="205"/>
    </location>
</feature>
<dbReference type="InterPro" id="IPR037294">
    <property type="entry name" value="ABC_BtuC-like"/>
</dbReference>
<evidence type="ECO:0000256" key="3">
    <source>
        <dbReference type="ARBA" id="ARBA00022692"/>
    </source>
</evidence>
<keyword evidence="5 8" id="KW-0472">Membrane</keyword>
<feature type="transmembrane region" description="Helical" evidence="8">
    <location>
        <begin position="264"/>
        <end position="283"/>
    </location>
</feature>
<proteinExistence type="inferred from homology"/>
<keyword evidence="10" id="KW-1185">Reference proteome</keyword>
<sequence>MREHPSYPRLGSTSEVHVLEILDYAFMRNALLAALLIGVAAPLVGIFMVQRRLSLIGDGLGHVALAGVAVGILTSSSPVLTALLTAVAAAVAIEFTRARGGPTSDLALALMFYGGIALGVVLIGISPEGTPANLTAYLFGSITATTTGDLYVFLALTLVVLLVTWALRPWLFAAAQDEEYARAAGMPVTAVNLILSILTAVTVVVSMRVVGLLLISALMVIPNAAAQAIARSFRGAMTLAVGLGLISAVGGVITSFYAETPSGGTIVLLALALFVVVSVIAAWQRRRDAAHARAERHDHEHGPGCGHEAIRHKDHMDYLHDGHRHAAHGGHYDEHAPDGHAGDEHATGAHARRAHARGAGS</sequence>
<dbReference type="SUPFAM" id="SSF81345">
    <property type="entry name" value="ABC transporter involved in vitamin B12 uptake, BtuC"/>
    <property type="match status" value="1"/>
</dbReference>
<evidence type="ECO:0000256" key="1">
    <source>
        <dbReference type="ARBA" id="ARBA00004141"/>
    </source>
</evidence>
<comment type="similarity">
    <text evidence="2 6">Belongs to the ABC-3 integral membrane protein family.</text>
</comment>
<evidence type="ECO:0000256" key="6">
    <source>
        <dbReference type="RuleBase" id="RU003943"/>
    </source>
</evidence>
<evidence type="ECO:0000256" key="8">
    <source>
        <dbReference type="SAM" id="Phobius"/>
    </source>
</evidence>
<feature type="transmembrane region" description="Helical" evidence="8">
    <location>
        <begin position="107"/>
        <end position="125"/>
    </location>
</feature>
<feature type="transmembrane region" description="Helical" evidence="8">
    <location>
        <begin position="150"/>
        <end position="171"/>
    </location>
</feature>
<feature type="transmembrane region" description="Helical" evidence="8">
    <location>
        <begin position="211"/>
        <end position="230"/>
    </location>
</feature>
<reference evidence="9 10" key="1">
    <citation type="journal article" date="2013" name="ISME J.">
        <title>A metabolic model for members of the genus Tetrasphaera involved in enhanced biological phosphorus removal.</title>
        <authorList>
            <person name="Kristiansen R."/>
            <person name="Nguyen H.T.T."/>
            <person name="Saunders A.M."/>
            <person name="Nielsen J.L."/>
            <person name="Wimmer R."/>
            <person name="Le V.Q."/>
            <person name="McIlroy S.J."/>
            <person name="Petrovski S."/>
            <person name="Seviour R.J."/>
            <person name="Calteau A."/>
            <person name="Nielsen K.L."/>
            <person name="Nielsen P.H."/>
        </authorList>
    </citation>
    <scope>NUCLEOTIDE SEQUENCE [LARGE SCALE GENOMIC DNA]</scope>
    <source>
        <strain evidence="9 10">Ben110</strain>
    </source>
</reference>
<evidence type="ECO:0000256" key="5">
    <source>
        <dbReference type="ARBA" id="ARBA00023136"/>
    </source>
</evidence>
<feature type="compositionally biased region" description="Basic residues" evidence="7">
    <location>
        <begin position="350"/>
        <end position="361"/>
    </location>
</feature>
<comment type="subcellular location">
    <subcellularLocation>
        <location evidence="6">Cell membrane</location>
        <topology evidence="6">Multi-pass membrane protein</topology>
    </subcellularLocation>
    <subcellularLocation>
        <location evidence="1">Membrane</location>
        <topology evidence="1">Multi-pass membrane protein</topology>
    </subcellularLocation>
</comment>
<organism evidence="9 10">
    <name type="scientific">Nostocoides australiense Ben110</name>
    <dbReference type="NCBI Taxonomy" id="1193182"/>
    <lineage>
        <taxon>Bacteria</taxon>
        <taxon>Bacillati</taxon>
        <taxon>Actinomycetota</taxon>
        <taxon>Actinomycetes</taxon>
        <taxon>Micrococcales</taxon>
        <taxon>Intrasporangiaceae</taxon>
        <taxon>Nostocoides</taxon>
    </lineage>
</organism>
<name>W6JTP6_9MICO</name>
<evidence type="ECO:0000313" key="10">
    <source>
        <dbReference type="Proteomes" id="UP000035763"/>
    </source>
</evidence>
<feature type="compositionally biased region" description="Basic and acidic residues" evidence="7">
    <location>
        <begin position="330"/>
        <end position="347"/>
    </location>
</feature>
<dbReference type="GO" id="GO:0010043">
    <property type="term" value="P:response to zinc ion"/>
    <property type="evidence" value="ECO:0007669"/>
    <property type="project" value="TreeGrafter"/>
</dbReference>
<gene>
    <name evidence="9" type="ORF">BN11_1440006</name>
</gene>
<dbReference type="InterPro" id="IPR001626">
    <property type="entry name" value="ABC_TroCD"/>
</dbReference>
<feature type="transmembrane region" description="Helical" evidence="8">
    <location>
        <begin position="30"/>
        <end position="48"/>
    </location>
</feature>
<protein>
    <submittedName>
        <fullName evidence="9">Putative metal transport ABC transporter</fullName>
    </submittedName>
</protein>
<dbReference type="PANTHER" id="PTHR30477">
    <property type="entry name" value="ABC-TRANSPORTER METAL-BINDING PROTEIN"/>
    <property type="match status" value="1"/>
</dbReference>
<dbReference type="GO" id="GO:0055085">
    <property type="term" value="P:transmembrane transport"/>
    <property type="evidence" value="ECO:0007669"/>
    <property type="project" value="InterPro"/>
</dbReference>
<dbReference type="EMBL" id="CAJA01000051">
    <property type="protein sequence ID" value="CCH72202.1"/>
    <property type="molecule type" value="Genomic_DNA"/>
</dbReference>
<evidence type="ECO:0000313" key="9">
    <source>
        <dbReference type="EMBL" id="CCH72202.1"/>
    </source>
</evidence>
<evidence type="ECO:0000256" key="7">
    <source>
        <dbReference type="SAM" id="MobiDB-lite"/>
    </source>
</evidence>
<dbReference type="CDD" id="cd06550">
    <property type="entry name" value="TM_ABC_iron-siderophores_like"/>
    <property type="match status" value="1"/>
</dbReference>
<dbReference type="STRING" id="1193182.BN11_1440006"/>
<dbReference type="Gene3D" id="1.10.3470.10">
    <property type="entry name" value="ABC transporter involved in vitamin B12 uptake, BtuC"/>
    <property type="match status" value="1"/>
</dbReference>